<evidence type="ECO:0000313" key="3">
    <source>
        <dbReference type="Proteomes" id="UP001162480"/>
    </source>
</evidence>
<evidence type="ECO:0000256" key="1">
    <source>
        <dbReference type="SAM" id="Phobius"/>
    </source>
</evidence>
<dbReference type="AlphaFoldDB" id="A0AA36FHA8"/>
<keyword evidence="1" id="KW-0472">Membrane</keyword>
<gene>
    <name evidence="2" type="ORF">OCTVUL_1B016873</name>
</gene>
<keyword evidence="1" id="KW-1133">Transmembrane helix</keyword>
<sequence>MLTKFHLLINSAGVVGVVSVVEAVVVAIVAVGAVADVGVLPPFANFAAPVDDAVISGFGALLLLIVAALLVEIYKKKKNAIPDPDFLNKTTGDRIK</sequence>
<keyword evidence="1" id="KW-0812">Transmembrane</keyword>
<dbReference type="EMBL" id="OX597832">
    <property type="protein sequence ID" value="CAI9737104.1"/>
    <property type="molecule type" value="Genomic_DNA"/>
</dbReference>
<feature type="transmembrane region" description="Helical" evidence="1">
    <location>
        <begin position="7"/>
        <end position="33"/>
    </location>
</feature>
<proteinExistence type="predicted"/>
<name>A0AA36FHA8_OCTVU</name>
<reference evidence="2" key="1">
    <citation type="submission" date="2023-08" db="EMBL/GenBank/DDBJ databases">
        <authorList>
            <person name="Alioto T."/>
            <person name="Alioto T."/>
            <person name="Gomez Garrido J."/>
        </authorList>
    </citation>
    <scope>NUCLEOTIDE SEQUENCE</scope>
</reference>
<evidence type="ECO:0000313" key="2">
    <source>
        <dbReference type="EMBL" id="CAI9737104.1"/>
    </source>
</evidence>
<dbReference type="Proteomes" id="UP001162480">
    <property type="component" value="Chromosome 19"/>
</dbReference>
<protein>
    <submittedName>
        <fullName evidence="2">Uncharacterized protein</fullName>
    </submittedName>
</protein>
<accession>A0AA36FHA8</accession>
<keyword evidence="3" id="KW-1185">Reference proteome</keyword>
<feature type="transmembrane region" description="Helical" evidence="1">
    <location>
        <begin position="53"/>
        <end position="71"/>
    </location>
</feature>
<organism evidence="2 3">
    <name type="scientific">Octopus vulgaris</name>
    <name type="common">Common octopus</name>
    <dbReference type="NCBI Taxonomy" id="6645"/>
    <lineage>
        <taxon>Eukaryota</taxon>
        <taxon>Metazoa</taxon>
        <taxon>Spiralia</taxon>
        <taxon>Lophotrochozoa</taxon>
        <taxon>Mollusca</taxon>
        <taxon>Cephalopoda</taxon>
        <taxon>Coleoidea</taxon>
        <taxon>Octopodiformes</taxon>
        <taxon>Octopoda</taxon>
        <taxon>Incirrata</taxon>
        <taxon>Octopodidae</taxon>
        <taxon>Octopus</taxon>
    </lineage>
</organism>